<dbReference type="InterPro" id="IPR000305">
    <property type="entry name" value="GIY-YIG_endonuc"/>
</dbReference>
<dbReference type="EMBL" id="UFQT01000197">
    <property type="protein sequence ID" value="SSX21574.1"/>
    <property type="molecule type" value="Genomic_DNA"/>
</dbReference>
<feature type="domain" description="GIY-YIG" evidence="12">
    <location>
        <begin position="7"/>
        <end position="92"/>
    </location>
</feature>
<comment type="caution">
    <text evidence="11">Lacks conserved residue(s) required for the propagation of feature annotation.</text>
</comment>
<dbReference type="EC" id="3.1.-.-" evidence="11"/>
<dbReference type="HAMAP" id="MF_03100">
    <property type="entry name" value="Endonuc_su_Slx1"/>
    <property type="match status" value="1"/>
</dbReference>
<keyword evidence="4 11" id="KW-0227">DNA damage</keyword>
<reference evidence="13" key="1">
    <citation type="submission" date="2018-04" db="EMBL/GenBank/DDBJ databases">
        <authorList>
            <person name="Go L.Y."/>
            <person name="Mitchell J.A."/>
        </authorList>
    </citation>
    <scope>NUCLEOTIDE SEQUENCE</scope>
    <source>
        <tissue evidence="13">Whole organism</tissue>
    </source>
</reference>
<dbReference type="PROSITE" id="PS50164">
    <property type="entry name" value="GIY_YIG"/>
    <property type="match status" value="1"/>
</dbReference>
<dbReference type="Gene3D" id="3.40.1440.10">
    <property type="entry name" value="GIY-YIG endonuclease"/>
    <property type="match status" value="1"/>
</dbReference>
<dbReference type="InterPro" id="IPR027520">
    <property type="entry name" value="Slx1"/>
</dbReference>
<evidence type="ECO:0000256" key="8">
    <source>
        <dbReference type="ARBA" id="ARBA00023172"/>
    </source>
</evidence>
<dbReference type="OMA" id="HNRGCDF"/>
<evidence type="ECO:0000313" key="14">
    <source>
        <dbReference type="EMBL" id="SSX21574.1"/>
    </source>
</evidence>
<evidence type="ECO:0000256" key="4">
    <source>
        <dbReference type="ARBA" id="ARBA00022763"/>
    </source>
</evidence>
<dbReference type="InterPro" id="IPR050381">
    <property type="entry name" value="SLX1_endonuclease"/>
</dbReference>
<keyword evidence="1 11" id="KW-0540">Nuclease</keyword>
<dbReference type="Pfam" id="PF21202">
    <property type="entry name" value="SLX1_C"/>
    <property type="match status" value="1"/>
</dbReference>
<gene>
    <name evidence="13" type="primary">CSON004795</name>
</gene>
<evidence type="ECO:0000256" key="1">
    <source>
        <dbReference type="ARBA" id="ARBA00022722"/>
    </source>
</evidence>
<comment type="cofactor">
    <cofactor evidence="11">
        <name>a divalent metal cation</name>
        <dbReference type="ChEBI" id="CHEBI:60240"/>
    </cofactor>
</comment>
<evidence type="ECO:0000256" key="10">
    <source>
        <dbReference type="ARBA" id="ARBA00023242"/>
    </source>
</evidence>
<dbReference type="VEuPathDB" id="VectorBase:CSON004795"/>
<dbReference type="AlphaFoldDB" id="A0A336K8D7"/>
<dbReference type="GO" id="GO:0017108">
    <property type="term" value="F:5'-flap endonuclease activity"/>
    <property type="evidence" value="ECO:0007669"/>
    <property type="project" value="InterPro"/>
</dbReference>
<dbReference type="InterPro" id="IPR035901">
    <property type="entry name" value="GIY-YIG_endonuc_sf"/>
</dbReference>
<evidence type="ECO:0000256" key="6">
    <source>
        <dbReference type="ARBA" id="ARBA00022801"/>
    </source>
</evidence>
<dbReference type="Pfam" id="PF01541">
    <property type="entry name" value="GIY-YIG"/>
    <property type="match status" value="1"/>
</dbReference>
<reference evidence="14" key="2">
    <citation type="submission" date="2018-07" db="EMBL/GenBank/DDBJ databases">
        <authorList>
            <person name="Quirk P.G."/>
            <person name="Krulwich T.A."/>
        </authorList>
    </citation>
    <scope>NUCLEOTIDE SEQUENCE</scope>
</reference>
<evidence type="ECO:0000256" key="11">
    <source>
        <dbReference type="HAMAP-Rule" id="MF_03100"/>
    </source>
</evidence>
<evidence type="ECO:0000256" key="5">
    <source>
        <dbReference type="ARBA" id="ARBA00022771"/>
    </source>
</evidence>
<dbReference type="PANTHER" id="PTHR20208:SF10">
    <property type="entry name" value="STRUCTURE-SPECIFIC ENDONUCLEASE SUBUNIT SLX1"/>
    <property type="match status" value="1"/>
</dbReference>
<evidence type="ECO:0000256" key="7">
    <source>
        <dbReference type="ARBA" id="ARBA00022833"/>
    </source>
</evidence>
<accession>A0A336K8D7</accession>
<evidence type="ECO:0000256" key="9">
    <source>
        <dbReference type="ARBA" id="ARBA00023204"/>
    </source>
</evidence>
<keyword evidence="9 11" id="KW-0234">DNA repair</keyword>
<dbReference type="GO" id="GO:0033557">
    <property type="term" value="C:Slx1-Slx4 complex"/>
    <property type="evidence" value="ECO:0007669"/>
    <property type="project" value="UniProtKB-UniRule"/>
</dbReference>
<keyword evidence="2" id="KW-0479">Metal-binding</keyword>
<dbReference type="EMBL" id="UFQS01000197">
    <property type="protein sequence ID" value="SSX01194.1"/>
    <property type="molecule type" value="Genomic_DNA"/>
</dbReference>
<proteinExistence type="inferred from homology"/>
<dbReference type="InterPro" id="IPR013083">
    <property type="entry name" value="Znf_RING/FYVE/PHD"/>
</dbReference>
<keyword evidence="10 11" id="KW-0539">Nucleus</keyword>
<comment type="function">
    <text evidence="11">Catalytic subunit of a heterodimeric structure-specific endonuclease that resolves DNA secondary structures generated during DNA repair and recombination. Has endonuclease activity towards branched DNA substrates, introducing single-strand cuts in duplex DNA close to junctions with ss-DNA.</text>
</comment>
<evidence type="ECO:0000259" key="12">
    <source>
        <dbReference type="PROSITE" id="PS50164"/>
    </source>
</evidence>
<protein>
    <recommendedName>
        <fullName evidence="11">Structure-specific endonuclease subunit SLX1 homolog</fullName>
        <ecNumber evidence="11">3.1.-.-</ecNumber>
    </recommendedName>
</protein>
<dbReference type="Gene3D" id="3.30.40.10">
    <property type="entry name" value="Zinc/RING finger domain, C3HC4 (zinc finger)"/>
    <property type="match status" value="1"/>
</dbReference>
<dbReference type="InterPro" id="IPR048749">
    <property type="entry name" value="SLX1_C"/>
</dbReference>
<dbReference type="GO" id="GO:0000724">
    <property type="term" value="P:double-strand break repair via homologous recombination"/>
    <property type="evidence" value="ECO:0007669"/>
    <property type="project" value="TreeGrafter"/>
</dbReference>
<keyword evidence="3 11" id="KW-0255">Endonuclease</keyword>
<keyword evidence="8 11" id="KW-0233">DNA recombination</keyword>
<organism evidence="13">
    <name type="scientific">Culicoides sonorensis</name>
    <name type="common">Biting midge</name>
    <dbReference type="NCBI Taxonomy" id="179676"/>
    <lineage>
        <taxon>Eukaryota</taxon>
        <taxon>Metazoa</taxon>
        <taxon>Ecdysozoa</taxon>
        <taxon>Arthropoda</taxon>
        <taxon>Hexapoda</taxon>
        <taxon>Insecta</taxon>
        <taxon>Pterygota</taxon>
        <taxon>Neoptera</taxon>
        <taxon>Endopterygota</taxon>
        <taxon>Diptera</taxon>
        <taxon>Nematocera</taxon>
        <taxon>Chironomoidea</taxon>
        <taxon>Ceratopogonidae</taxon>
        <taxon>Ceratopogoninae</taxon>
        <taxon>Culicoides</taxon>
        <taxon>Monoculicoides</taxon>
    </lineage>
</organism>
<keyword evidence="7" id="KW-0862">Zinc</keyword>
<dbReference type="PANTHER" id="PTHR20208">
    <property type="entry name" value="STRUCTURE-SPECIFIC ENDONUCLEASE SUBUNIT SLX1"/>
    <property type="match status" value="1"/>
</dbReference>
<dbReference type="GO" id="GO:0008270">
    <property type="term" value="F:zinc ion binding"/>
    <property type="evidence" value="ECO:0007669"/>
    <property type="project" value="UniProtKB-KW"/>
</dbReference>
<dbReference type="SMART" id="SM00465">
    <property type="entry name" value="GIYc"/>
    <property type="match status" value="1"/>
</dbReference>
<name>A0A336K8D7_CULSO</name>
<dbReference type="SUPFAM" id="SSF82771">
    <property type="entry name" value="GIY-YIG endonuclease"/>
    <property type="match status" value="1"/>
</dbReference>
<dbReference type="CDD" id="cd10455">
    <property type="entry name" value="GIY-YIG_SLX1"/>
    <property type="match status" value="1"/>
</dbReference>
<comment type="subcellular location">
    <subcellularLocation>
        <location evidence="11">Nucleus</location>
    </subcellularLocation>
</comment>
<evidence type="ECO:0000313" key="13">
    <source>
        <dbReference type="EMBL" id="SSX01194.1"/>
    </source>
</evidence>
<sequence length="290" mass="33610">MSLEKEDFFGVYCLVSKNENPKLKNRCYIGFTVNPNRRETQHNRGKDFGGAKKTSNRGPWVMVMIIHGFPNKIAALRFEWAWQKPGQSRILRHIPGIEKRRPRESHFTYHLRILSEMLRVVPFCRLPLSIQWLSDDHFTDFPVERIPPMHMAIRCGRITCKRKTNEIDTEIVSSQNVVQFCDICDNIIENPLNEMITCVNVSCKLVSHIVCLAEQFLKGNEDKGQVIPVQGKCPNCLKELLWGDLIRKKKGCCDIEPDLNNTDAFEIKDLSEDEDNNEEDDETELFTEIN</sequence>
<comment type="subunit">
    <text evidence="11">Forms a heterodimer with a member of the SLX4 family.</text>
</comment>
<evidence type="ECO:0000256" key="2">
    <source>
        <dbReference type="ARBA" id="ARBA00022723"/>
    </source>
</evidence>
<dbReference type="GO" id="GO:0008821">
    <property type="term" value="F:crossover junction DNA endonuclease activity"/>
    <property type="evidence" value="ECO:0007669"/>
    <property type="project" value="TreeGrafter"/>
</dbReference>
<comment type="similarity">
    <text evidence="11">Belongs to the SLX1 family.</text>
</comment>
<keyword evidence="6 11" id="KW-0378">Hydrolase</keyword>
<keyword evidence="5" id="KW-0863">Zinc-finger</keyword>
<dbReference type="FunFam" id="3.40.1440.10:FF:000008">
    <property type="entry name" value="Structure-specific endonuclease subunit SLX1 homolog"/>
    <property type="match status" value="1"/>
</dbReference>
<evidence type="ECO:0000256" key="3">
    <source>
        <dbReference type="ARBA" id="ARBA00022759"/>
    </source>
</evidence>